<accession>A0ABU4U9N0</accession>
<evidence type="ECO:0000313" key="2">
    <source>
        <dbReference type="EMBL" id="MDX8056757.1"/>
    </source>
</evidence>
<reference evidence="2 3" key="1">
    <citation type="submission" date="2023-11" db="EMBL/GenBank/DDBJ databases">
        <title>Lentzea sokolovensis, sp. nov., Lentzea kristufkii, sp. nov., and Lentzea miocenensis, sp. nov., rare actinobacteria from Sokolov Coal Basin, Miocene lacustrine sediment, Czech Republic.</title>
        <authorList>
            <person name="Lara A."/>
            <person name="Kotroba L."/>
            <person name="Nouioui I."/>
            <person name="Neumann-Schaal M."/>
            <person name="Mast Y."/>
            <person name="Chronakova A."/>
        </authorList>
    </citation>
    <scope>NUCLEOTIDE SEQUENCE [LARGE SCALE GENOMIC DNA]</scope>
    <source>
        <strain evidence="2 3">BCCO 10_0798</strain>
    </source>
</reference>
<dbReference type="EMBL" id="JAXAVV010000063">
    <property type="protein sequence ID" value="MDX8056757.1"/>
    <property type="molecule type" value="Genomic_DNA"/>
</dbReference>
<keyword evidence="3" id="KW-1185">Reference proteome</keyword>
<sequence length="96" mass="10662">MHPDVPAKLAARARVFDTGHGRKTDTTDVRSVAVVALRTTGVHRVSPDDHTVALRLLVDRRDELGRTRTDTVNRLHKLLTELIPGGEVHPERWTGA</sequence>
<comment type="caution">
    <text evidence="2">The sequence shown here is derived from an EMBL/GenBank/DDBJ whole genome shotgun (WGS) entry which is preliminary data.</text>
</comment>
<gene>
    <name evidence="2" type="ORF">SK571_45950</name>
</gene>
<reference evidence="2 3" key="2">
    <citation type="submission" date="2023-11" db="EMBL/GenBank/DDBJ databases">
        <authorList>
            <person name="Lara A.C."/>
            <person name="Chronakova A."/>
        </authorList>
    </citation>
    <scope>NUCLEOTIDE SEQUENCE [LARGE SCALE GENOMIC DNA]</scope>
    <source>
        <strain evidence="2 3">BCCO 10_0798</strain>
    </source>
</reference>
<dbReference type="Pfam" id="PF01548">
    <property type="entry name" value="DEDD_Tnp_IS110"/>
    <property type="match status" value="1"/>
</dbReference>
<name>A0ABU4U9N0_9PSEU</name>
<dbReference type="InterPro" id="IPR002525">
    <property type="entry name" value="Transp_IS110-like_N"/>
</dbReference>
<organism evidence="2 3">
    <name type="scientific">Lentzea kristufekii</name>
    <dbReference type="NCBI Taxonomy" id="3095430"/>
    <lineage>
        <taxon>Bacteria</taxon>
        <taxon>Bacillati</taxon>
        <taxon>Actinomycetota</taxon>
        <taxon>Actinomycetes</taxon>
        <taxon>Pseudonocardiales</taxon>
        <taxon>Pseudonocardiaceae</taxon>
        <taxon>Lentzea</taxon>
    </lineage>
</organism>
<proteinExistence type="predicted"/>
<evidence type="ECO:0000259" key="1">
    <source>
        <dbReference type="Pfam" id="PF01548"/>
    </source>
</evidence>
<feature type="domain" description="Transposase IS110-like N-terminal" evidence="1">
    <location>
        <begin position="10"/>
        <end position="84"/>
    </location>
</feature>
<protein>
    <submittedName>
        <fullName evidence="2">Transposase</fullName>
    </submittedName>
</protein>
<evidence type="ECO:0000313" key="3">
    <source>
        <dbReference type="Proteomes" id="UP001271792"/>
    </source>
</evidence>
<dbReference type="RefSeq" id="WP_319990398.1">
    <property type="nucleotide sequence ID" value="NZ_JAXAVV010000063.1"/>
</dbReference>
<dbReference type="Proteomes" id="UP001271792">
    <property type="component" value="Unassembled WGS sequence"/>
</dbReference>